<sequence length="163" mass="18261">MTDEPLNVLFLCPHNTCLSIIAEALLNKVGQGRFRAFSAGNKPKGQINAYVKETLHQVGYDTSEQYSKSWSAFVVPDAPRLDVVITLSDTLKSIPQPIWYSNPVHVHWGFKDPELFDGDDDQRIGAFRRCYGDMEQQMLKLAGLPTNNVRGEALISLLERVAP</sequence>
<protein>
    <recommendedName>
        <fullName evidence="2">Phosphotyrosine protein phosphatase I domain-containing protein</fullName>
    </recommendedName>
</protein>
<dbReference type="Pfam" id="PF01451">
    <property type="entry name" value="LMWPc"/>
    <property type="match status" value="1"/>
</dbReference>
<reference evidence="4" key="1">
    <citation type="submission" date="2016-07" db="EMBL/GenBank/DDBJ databases">
        <authorList>
            <person name="Florea S."/>
            <person name="Webb J.S."/>
            <person name="Jaromczyk J."/>
            <person name="Schardl C.L."/>
        </authorList>
    </citation>
    <scope>NUCLEOTIDE SEQUENCE [LARGE SCALE GENOMIC DNA]</scope>
    <source>
        <strain evidence="4">MV-1</strain>
    </source>
</reference>
<comment type="caution">
    <text evidence="3">The sequence shown here is derived from an EMBL/GenBank/DDBJ whole genome shotgun (WGS) entry which is preliminary data.</text>
</comment>
<dbReference type="CDD" id="cd16345">
    <property type="entry name" value="LMWP_ArsC"/>
    <property type="match status" value="1"/>
</dbReference>
<dbReference type="InterPro" id="IPR023485">
    <property type="entry name" value="Ptyr_pPase"/>
</dbReference>
<proteinExistence type="predicted"/>
<dbReference type="SMART" id="SM00226">
    <property type="entry name" value="LMWPc"/>
    <property type="match status" value="1"/>
</dbReference>
<dbReference type="EMBL" id="MCGG01000046">
    <property type="protein sequence ID" value="OEJ65699.1"/>
    <property type="molecule type" value="Genomic_DNA"/>
</dbReference>
<evidence type="ECO:0000259" key="2">
    <source>
        <dbReference type="SMART" id="SM00226"/>
    </source>
</evidence>
<evidence type="ECO:0000256" key="1">
    <source>
        <dbReference type="ARBA" id="ARBA00022849"/>
    </source>
</evidence>
<keyword evidence="4" id="KW-1185">Reference proteome</keyword>
<evidence type="ECO:0000313" key="3">
    <source>
        <dbReference type="EMBL" id="OEJ65699.1"/>
    </source>
</evidence>
<dbReference type="PANTHER" id="PTHR43428">
    <property type="entry name" value="ARSENATE REDUCTASE"/>
    <property type="match status" value="1"/>
</dbReference>
<dbReference type="AlphaFoldDB" id="A0A1E5Q6J2"/>
<dbReference type="OrthoDB" id="9793058at2"/>
<evidence type="ECO:0000313" key="4">
    <source>
        <dbReference type="Proteomes" id="UP000095347"/>
    </source>
</evidence>
<dbReference type="STRING" id="28181.BEN30_13725"/>
<feature type="domain" description="Phosphotyrosine protein phosphatase I" evidence="2">
    <location>
        <begin position="6"/>
        <end position="144"/>
    </location>
</feature>
<keyword evidence="1" id="KW-0059">Arsenical resistance</keyword>
<gene>
    <name evidence="3" type="ORF">BEN30_13725</name>
</gene>
<dbReference type="InterPro" id="IPR036196">
    <property type="entry name" value="Ptyr_pPase_sf"/>
</dbReference>
<name>A0A1E5Q6J2_9PROT</name>
<dbReference type="RefSeq" id="WP_069958636.1">
    <property type="nucleotide sequence ID" value="NZ_MCGG01000046.1"/>
</dbReference>
<dbReference type="GO" id="GO:0046685">
    <property type="term" value="P:response to arsenic-containing substance"/>
    <property type="evidence" value="ECO:0007669"/>
    <property type="project" value="UniProtKB-KW"/>
</dbReference>
<dbReference type="PANTHER" id="PTHR43428:SF1">
    <property type="entry name" value="ARSENATE REDUCTASE"/>
    <property type="match status" value="1"/>
</dbReference>
<dbReference type="Proteomes" id="UP000095347">
    <property type="component" value="Unassembled WGS sequence"/>
</dbReference>
<dbReference type="SUPFAM" id="SSF52788">
    <property type="entry name" value="Phosphotyrosine protein phosphatases I"/>
    <property type="match status" value="1"/>
</dbReference>
<dbReference type="Gene3D" id="3.40.50.2300">
    <property type="match status" value="1"/>
</dbReference>
<accession>A0A1E5Q6J2</accession>
<organism evidence="3 4">
    <name type="scientific">Magnetovibrio blakemorei</name>
    <dbReference type="NCBI Taxonomy" id="28181"/>
    <lineage>
        <taxon>Bacteria</taxon>
        <taxon>Pseudomonadati</taxon>
        <taxon>Pseudomonadota</taxon>
        <taxon>Alphaproteobacteria</taxon>
        <taxon>Rhodospirillales</taxon>
        <taxon>Magnetovibrionaceae</taxon>
        <taxon>Magnetovibrio</taxon>
    </lineage>
</organism>